<feature type="transmembrane region" description="Helical" evidence="2">
    <location>
        <begin position="16"/>
        <end position="38"/>
    </location>
</feature>
<dbReference type="PANTHER" id="PTHR38441">
    <property type="entry name" value="INTEGRAL MEMBRANE PROTEIN-RELATED"/>
    <property type="match status" value="1"/>
</dbReference>
<feature type="region of interest" description="Disordered" evidence="1">
    <location>
        <begin position="93"/>
        <end position="145"/>
    </location>
</feature>
<keyword evidence="2" id="KW-1133">Transmembrane helix</keyword>
<comment type="caution">
    <text evidence="3">The sequence shown here is derived from an EMBL/GenBank/DDBJ whole genome shotgun (WGS) entry which is preliminary data.</text>
</comment>
<keyword evidence="4" id="KW-1185">Reference proteome</keyword>
<proteinExistence type="predicted"/>
<dbReference type="Proteomes" id="UP000649739">
    <property type="component" value="Unassembled WGS sequence"/>
</dbReference>
<evidence type="ECO:0000256" key="2">
    <source>
        <dbReference type="SAM" id="Phobius"/>
    </source>
</evidence>
<dbReference type="InterPro" id="IPR007436">
    <property type="entry name" value="DUF485"/>
</dbReference>
<evidence type="ECO:0008006" key="5">
    <source>
        <dbReference type="Google" id="ProtNLM"/>
    </source>
</evidence>
<protein>
    <recommendedName>
        <fullName evidence="5">DUF485 domain-containing protein</fullName>
    </recommendedName>
</protein>
<dbReference type="EMBL" id="BMQB01000008">
    <property type="protein sequence ID" value="GGK03574.1"/>
    <property type="molecule type" value="Genomic_DNA"/>
</dbReference>
<accession>A0A8J3BE01</accession>
<reference evidence="3" key="2">
    <citation type="submission" date="2020-09" db="EMBL/GenBank/DDBJ databases">
        <authorList>
            <person name="Sun Q."/>
            <person name="Ohkuma M."/>
        </authorList>
    </citation>
    <scope>NUCLEOTIDE SEQUENCE</scope>
    <source>
        <strain evidence="3">JCM 3090</strain>
    </source>
</reference>
<feature type="transmembrane region" description="Helical" evidence="2">
    <location>
        <begin position="50"/>
        <end position="73"/>
    </location>
</feature>
<evidence type="ECO:0000313" key="4">
    <source>
        <dbReference type="Proteomes" id="UP000649739"/>
    </source>
</evidence>
<dbReference type="AlphaFoldDB" id="A0A8J3BE01"/>
<dbReference type="PANTHER" id="PTHR38441:SF1">
    <property type="entry name" value="MEMBRANE PROTEIN"/>
    <property type="match status" value="1"/>
</dbReference>
<reference evidence="3" key="1">
    <citation type="journal article" date="2014" name="Int. J. Syst. Evol. Microbiol.">
        <title>Complete genome sequence of Corynebacterium casei LMG S-19264T (=DSM 44701T), isolated from a smear-ripened cheese.</title>
        <authorList>
            <consortium name="US DOE Joint Genome Institute (JGI-PGF)"/>
            <person name="Walter F."/>
            <person name="Albersmeier A."/>
            <person name="Kalinowski J."/>
            <person name="Ruckert C."/>
        </authorList>
    </citation>
    <scope>NUCLEOTIDE SEQUENCE</scope>
    <source>
        <strain evidence="3">JCM 3090</strain>
    </source>
</reference>
<evidence type="ECO:0000313" key="3">
    <source>
        <dbReference type="EMBL" id="GGK03574.1"/>
    </source>
</evidence>
<name>A0A8J3BE01_9ACTN</name>
<organism evidence="3 4">
    <name type="scientific">Pilimelia anulata</name>
    <dbReference type="NCBI Taxonomy" id="53371"/>
    <lineage>
        <taxon>Bacteria</taxon>
        <taxon>Bacillati</taxon>
        <taxon>Actinomycetota</taxon>
        <taxon>Actinomycetes</taxon>
        <taxon>Micromonosporales</taxon>
        <taxon>Micromonosporaceae</taxon>
        <taxon>Pilimelia</taxon>
    </lineage>
</organism>
<dbReference type="Pfam" id="PF04341">
    <property type="entry name" value="DUF485"/>
    <property type="match status" value="1"/>
</dbReference>
<keyword evidence="2" id="KW-0812">Transmembrane</keyword>
<gene>
    <name evidence="3" type="ORF">GCM10010123_36870</name>
</gene>
<sequence length="145" mass="14571">MPEPDLDVLRRRYRRFAFPMTAAFLCWYLLYVLLSAYARDLMAVRVVGNVNVALLLGLGQFASTFGIAAWYAAYARRRLDPLADRLRAAADATAGSAPAGSGTAGSAPAGSGTADTGAADTGAGASGAGDGAGPAGDGGATGGVR</sequence>
<feature type="compositionally biased region" description="Gly residues" evidence="1">
    <location>
        <begin position="124"/>
        <end position="145"/>
    </location>
</feature>
<keyword evidence="2" id="KW-0472">Membrane</keyword>
<feature type="compositionally biased region" description="Low complexity" evidence="1">
    <location>
        <begin position="93"/>
        <end position="123"/>
    </location>
</feature>
<evidence type="ECO:0000256" key="1">
    <source>
        <dbReference type="SAM" id="MobiDB-lite"/>
    </source>
</evidence>